<keyword evidence="3" id="KW-1185">Reference proteome</keyword>
<evidence type="ECO:0000256" key="1">
    <source>
        <dbReference type="SAM" id="MobiDB-lite"/>
    </source>
</evidence>
<protein>
    <submittedName>
        <fullName evidence="2">Uncharacterized protein</fullName>
    </submittedName>
</protein>
<feature type="region of interest" description="Disordered" evidence="1">
    <location>
        <begin position="175"/>
        <end position="195"/>
    </location>
</feature>
<dbReference type="Proteomes" id="UP001172155">
    <property type="component" value="Unassembled WGS sequence"/>
</dbReference>
<sequence>MVAANLVDAMAQDPAARHLVNNLNVKWQNFSLLITFPIISANTGPSGPVNQSRIGASSGSTVLQAQPCKSSGTAVTQVSSVVVAVLTWQMTYTTKRWKACKASGSRICRPAGSVALVQLAIVGMSGISSLVVQVWLADKADKRDVGTRSRPRQTGWLPLPVGKDGAAVRGSQLSVMNPGSRPGFPQTEHGSEGGGGILVSVVGSG</sequence>
<comment type="caution">
    <text evidence="2">The sequence shown here is derived from an EMBL/GenBank/DDBJ whole genome shotgun (WGS) entry which is preliminary data.</text>
</comment>
<reference evidence="2" key="1">
    <citation type="submission" date="2023-06" db="EMBL/GenBank/DDBJ databases">
        <title>Genome-scale phylogeny and comparative genomics of the fungal order Sordariales.</title>
        <authorList>
            <consortium name="Lawrence Berkeley National Laboratory"/>
            <person name="Hensen N."/>
            <person name="Bonometti L."/>
            <person name="Westerberg I."/>
            <person name="Brannstrom I.O."/>
            <person name="Guillou S."/>
            <person name="Cros-Aarteil S."/>
            <person name="Calhoun S."/>
            <person name="Haridas S."/>
            <person name="Kuo A."/>
            <person name="Mondo S."/>
            <person name="Pangilinan J."/>
            <person name="Riley R."/>
            <person name="LaButti K."/>
            <person name="Andreopoulos B."/>
            <person name="Lipzen A."/>
            <person name="Chen C."/>
            <person name="Yanf M."/>
            <person name="Daum C."/>
            <person name="Ng V."/>
            <person name="Clum A."/>
            <person name="Steindorff A."/>
            <person name="Ohm R."/>
            <person name="Martin F."/>
            <person name="Silar P."/>
            <person name="Natvig D."/>
            <person name="Lalanne C."/>
            <person name="Gautier V."/>
            <person name="Ament-velasquez S.L."/>
            <person name="Kruys A."/>
            <person name="Hutchinson M.I."/>
            <person name="Powell A.J."/>
            <person name="Barry K."/>
            <person name="Miller A.N."/>
            <person name="Grigoriev I.V."/>
            <person name="Debuchy R."/>
            <person name="Gladieux P."/>
            <person name="Thoren M.H."/>
            <person name="Johannesson H."/>
        </authorList>
    </citation>
    <scope>NUCLEOTIDE SEQUENCE</scope>
    <source>
        <strain evidence="2">SMH3187-1</strain>
    </source>
</reference>
<proteinExistence type="predicted"/>
<name>A0AA40K5Y6_9PEZI</name>
<accession>A0AA40K5Y6</accession>
<organism evidence="2 3">
    <name type="scientific">Schizothecium vesticola</name>
    <dbReference type="NCBI Taxonomy" id="314040"/>
    <lineage>
        <taxon>Eukaryota</taxon>
        <taxon>Fungi</taxon>
        <taxon>Dikarya</taxon>
        <taxon>Ascomycota</taxon>
        <taxon>Pezizomycotina</taxon>
        <taxon>Sordariomycetes</taxon>
        <taxon>Sordariomycetidae</taxon>
        <taxon>Sordariales</taxon>
        <taxon>Schizotheciaceae</taxon>
        <taxon>Schizothecium</taxon>
    </lineage>
</organism>
<dbReference type="AlphaFoldDB" id="A0AA40K5Y6"/>
<evidence type="ECO:0000313" key="2">
    <source>
        <dbReference type="EMBL" id="KAK0747181.1"/>
    </source>
</evidence>
<dbReference type="EMBL" id="JAUKUD010000004">
    <property type="protein sequence ID" value="KAK0747181.1"/>
    <property type="molecule type" value="Genomic_DNA"/>
</dbReference>
<gene>
    <name evidence="2" type="ORF">B0T18DRAFT_489542</name>
</gene>
<evidence type="ECO:0000313" key="3">
    <source>
        <dbReference type="Proteomes" id="UP001172155"/>
    </source>
</evidence>